<sequence>MSRPENPVQLAVIGAAHGIRGEVRVKPYTEDPLAIGDYGLLYDKQGKSYEVLDVRNAKTVVIVRFRGINDRNAAEALNGTELFIDRSQLSEDLDDDEFYYADLIGLQAYDKQGNNHGRVHALFDFGGGDLIELRLTGRKPMLIPFTEAAVTEIDLTNGKIIVDPYAAGLIADQDDDYPDDGYDDERDREV</sequence>
<dbReference type="GO" id="GO:0042274">
    <property type="term" value="P:ribosomal small subunit biogenesis"/>
    <property type="evidence" value="ECO:0007669"/>
    <property type="project" value="UniProtKB-UniRule"/>
</dbReference>
<dbReference type="InterPro" id="IPR011033">
    <property type="entry name" value="PRC_barrel-like_sf"/>
</dbReference>
<protein>
    <recommendedName>
        <fullName evidence="5">Ribosome maturation factor RimM</fullName>
    </recommendedName>
</protein>
<dbReference type="GO" id="GO:0043022">
    <property type="term" value="F:ribosome binding"/>
    <property type="evidence" value="ECO:0007669"/>
    <property type="project" value="InterPro"/>
</dbReference>
<dbReference type="Pfam" id="PF01782">
    <property type="entry name" value="RimM"/>
    <property type="match status" value="1"/>
</dbReference>
<accession>A0A841M3W6</accession>
<dbReference type="Proteomes" id="UP000555393">
    <property type="component" value="Unassembled WGS sequence"/>
</dbReference>
<dbReference type="InterPro" id="IPR027275">
    <property type="entry name" value="PRC-brl_dom"/>
</dbReference>
<comment type="similarity">
    <text evidence="5">Belongs to the RimM family.</text>
</comment>
<keyword evidence="3 5" id="KW-0698">rRNA processing</keyword>
<dbReference type="NCBIfam" id="TIGR02273">
    <property type="entry name" value="16S_RimM"/>
    <property type="match status" value="1"/>
</dbReference>
<evidence type="ECO:0000256" key="2">
    <source>
        <dbReference type="ARBA" id="ARBA00022517"/>
    </source>
</evidence>
<feature type="domain" description="PRC-barrel" evidence="7">
    <location>
        <begin position="95"/>
        <end position="166"/>
    </location>
</feature>
<dbReference type="SUPFAM" id="SSF50346">
    <property type="entry name" value="PRC-barrel domain"/>
    <property type="match status" value="1"/>
</dbReference>
<name>A0A841M3W6_9HYPH</name>
<dbReference type="Gene3D" id="2.40.30.60">
    <property type="entry name" value="RimM"/>
    <property type="match status" value="1"/>
</dbReference>
<comment type="subcellular location">
    <subcellularLocation>
        <location evidence="5">Cytoplasm</location>
    </subcellularLocation>
</comment>
<evidence type="ECO:0000313" key="8">
    <source>
        <dbReference type="EMBL" id="MBB6260848.1"/>
    </source>
</evidence>
<comment type="subunit">
    <text evidence="5">Binds ribosomal protein uS19.</text>
</comment>
<dbReference type="InterPro" id="IPR036976">
    <property type="entry name" value="RimM_N_sf"/>
</dbReference>
<proteinExistence type="inferred from homology"/>
<comment type="caution">
    <text evidence="8">The sequence shown here is derived from an EMBL/GenBank/DDBJ whole genome shotgun (WGS) entry which is preliminary data.</text>
</comment>
<keyword evidence="4 5" id="KW-0143">Chaperone</keyword>
<dbReference type="PANTHER" id="PTHR33692:SF1">
    <property type="entry name" value="RIBOSOME MATURATION FACTOR RIMM"/>
    <property type="match status" value="1"/>
</dbReference>
<dbReference type="SUPFAM" id="SSF50447">
    <property type="entry name" value="Translation proteins"/>
    <property type="match status" value="1"/>
</dbReference>
<evidence type="ECO:0000256" key="1">
    <source>
        <dbReference type="ARBA" id="ARBA00022490"/>
    </source>
</evidence>
<dbReference type="EMBL" id="JACIIU010000004">
    <property type="protein sequence ID" value="MBB6260848.1"/>
    <property type="molecule type" value="Genomic_DNA"/>
</dbReference>
<evidence type="ECO:0000256" key="5">
    <source>
        <dbReference type="HAMAP-Rule" id="MF_00014"/>
    </source>
</evidence>
<feature type="domain" description="RimM N-terminal" evidence="6">
    <location>
        <begin position="10"/>
        <end position="88"/>
    </location>
</feature>
<evidence type="ECO:0000259" key="6">
    <source>
        <dbReference type="Pfam" id="PF01782"/>
    </source>
</evidence>
<evidence type="ECO:0000313" key="9">
    <source>
        <dbReference type="Proteomes" id="UP000555393"/>
    </source>
</evidence>
<gene>
    <name evidence="5" type="primary">rimM</name>
    <name evidence="8" type="ORF">FHS77_001389</name>
</gene>
<organism evidence="8 9">
    <name type="scientific">Paenochrobactrum gallinarii</name>
    <dbReference type="NCBI Taxonomy" id="643673"/>
    <lineage>
        <taxon>Bacteria</taxon>
        <taxon>Pseudomonadati</taxon>
        <taxon>Pseudomonadota</taxon>
        <taxon>Alphaproteobacteria</taxon>
        <taxon>Hyphomicrobiales</taxon>
        <taxon>Brucellaceae</taxon>
        <taxon>Paenochrobactrum</taxon>
    </lineage>
</organism>
<dbReference type="Pfam" id="PF05239">
    <property type="entry name" value="PRC"/>
    <property type="match status" value="1"/>
</dbReference>
<keyword evidence="2 5" id="KW-0690">Ribosome biogenesis</keyword>
<evidence type="ECO:0000259" key="7">
    <source>
        <dbReference type="Pfam" id="PF05239"/>
    </source>
</evidence>
<dbReference type="HAMAP" id="MF_00014">
    <property type="entry name" value="Ribosome_mat_RimM"/>
    <property type="match status" value="1"/>
</dbReference>
<keyword evidence="9" id="KW-1185">Reference proteome</keyword>
<dbReference type="InterPro" id="IPR009000">
    <property type="entry name" value="Transl_B-barrel_sf"/>
</dbReference>
<dbReference type="GO" id="GO:0006364">
    <property type="term" value="P:rRNA processing"/>
    <property type="evidence" value="ECO:0007669"/>
    <property type="project" value="UniProtKB-UniRule"/>
</dbReference>
<dbReference type="InterPro" id="IPR011961">
    <property type="entry name" value="RimM"/>
</dbReference>
<dbReference type="GO" id="GO:0005840">
    <property type="term" value="C:ribosome"/>
    <property type="evidence" value="ECO:0007669"/>
    <property type="project" value="InterPro"/>
</dbReference>
<dbReference type="InterPro" id="IPR002676">
    <property type="entry name" value="RimM_N"/>
</dbReference>
<dbReference type="GO" id="GO:0005737">
    <property type="term" value="C:cytoplasm"/>
    <property type="evidence" value="ECO:0007669"/>
    <property type="project" value="UniProtKB-SubCell"/>
</dbReference>
<dbReference type="Gene3D" id="2.30.30.240">
    <property type="entry name" value="PRC-barrel domain"/>
    <property type="match status" value="1"/>
</dbReference>
<reference evidence="8 9" key="1">
    <citation type="submission" date="2020-08" db="EMBL/GenBank/DDBJ databases">
        <title>Genomic Encyclopedia of Type Strains, Phase IV (KMG-IV): sequencing the most valuable type-strain genomes for metagenomic binning, comparative biology and taxonomic classification.</title>
        <authorList>
            <person name="Goeker M."/>
        </authorList>
    </citation>
    <scope>NUCLEOTIDE SEQUENCE [LARGE SCALE GENOMIC DNA]</scope>
    <source>
        <strain evidence="8 9">DSM 22336</strain>
    </source>
</reference>
<dbReference type="PANTHER" id="PTHR33692">
    <property type="entry name" value="RIBOSOME MATURATION FACTOR RIMM"/>
    <property type="match status" value="1"/>
</dbReference>
<dbReference type="RefSeq" id="WP_184221632.1">
    <property type="nucleotide sequence ID" value="NZ_JACIIU010000004.1"/>
</dbReference>
<keyword evidence="1 5" id="KW-0963">Cytoplasm</keyword>
<evidence type="ECO:0000256" key="3">
    <source>
        <dbReference type="ARBA" id="ARBA00022552"/>
    </source>
</evidence>
<comment type="domain">
    <text evidence="5">The PRC barrel domain binds ribosomal protein uS19.</text>
</comment>
<comment type="function">
    <text evidence="5">An accessory protein needed during the final step in the assembly of 30S ribosomal subunit, possibly for assembly of the head region. Essential for efficient processing of 16S rRNA. May be needed both before and after RbfA during the maturation of 16S rRNA. It has affinity for free ribosomal 30S subunits but not for 70S ribosomes.</text>
</comment>
<dbReference type="AlphaFoldDB" id="A0A841M3W6"/>
<evidence type="ECO:0000256" key="4">
    <source>
        <dbReference type="ARBA" id="ARBA00023186"/>
    </source>
</evidence>